<accession>A0A3B0M6D5</accession>
<dbReference type="InterPro" id="IPR007730">
    <property type="entry name" value="SPOR-like_dom"/>
</dbReference>
<evidence type="ECO:0000259" key="3">
    <source>
        <dbReference type="PROSITE" id="PS51724"/>
    </source>
</evidence>
<dbReference type="SUPFAM" id="SSF110997">
    <property type="entry name" value="Sporulation related repeat"/>
    <property type="match status" value="1"/>
</dbReference>
<keyword evidence="1" id="KW-1003">Cell membrane</keyword>
<evidence type="ECO:0000256" key="2">
    <source>
        <dbReference type="SAM" id="MobiDB-lite"/>
    </source>
</evidence>
<keyword evidence="1" id="KW-0997">Cell inner membrane</keyword>
<reference evidence="4" key="1">
    <citation type="submission" date="2018-04" db="EMBL/GenBank/DDBJ databases">
        <authorList>
            <person name="Go L.Y."/>
            <person name="Mitchell J.A."/>
        </authorList>
    </citation>
    <scope>NUCLEOTIDE SEQUENCE</scope>
    <source>
        <strain evidence="4">ARTV</strain>
    </source>
</reference>
<name>A0A3B0M6D5_9GAMM</name>
<dbReference type="HAMAP" id="MF_02039">
    <property type="entry name" value="FtsN_entero"/>
    <property type="match status" value="1"/>
</dbReference>
<feature type="region of interest" description="Disordered" evidence="2">
    <location>
        <begin position="1"/>
        <end position="28"/>
    </location>
</feature>
<dbReference type="GO" id="GO:0042834">
    <property type="term" value="F:peptidoglycan binding"/>
    <property type="evidence" value="ECO:0007669"/>
    <property type="project" value="InterPro"/>
</dbReference>
<dbReference type="PANTHER" id="PTHR38687">
    <property type="entry name" value="CELL DIVISION PROTEIN DEDD-RELATED"/>
    <property type="match status" value="1"/>
</dbReference>
<comment type="subcellular location">
    <subcellularLocation>
        <location evidence="1">Cell inner membrane</location>
        <topology evidence="1">Single-pass type II membrane protein</topology>
    </subcellularLocation>
    <text evidence="1">Localizes to the septum. Localizes to the midcell via interaction with the early cell division protein FtsA and via the periplasmic SPOR domain.</text>
</comment>
<sequence length="248" mass="27931">MAQKDYVRRVRPTPRKNKHAGKKKSNQGLPKTTLTIAIAIVIVFIGGLYYITQNKRVPVLNKTTSPNNNQPVNSLPPKPEERWRYIKELEKRGSDLPNFNHSTKLNINNTTELTNEQRQFLEQIDADRRNPTTNLSEVPNNDNVPRSHVIINGPPIESLLRLKPVPQPQQPTNNQQKIVVQCGSFKNLEQAESVKASLAFSGLESRISSTEGWHRVVLGPYKQETAEKIRDRATSVGVSGCILRTNKG</sequence>
<feature type="transmembrane region" description="Helical" evidence="1">
    <location>
        <begin position="32"/>
        <end position="51"/>
    </location>
</feature>
<keyword evidence="1" id="KW-0472">Membrane</keyword>
<evidence type="ECO:0000256" key="1">
    <source>
        <dbReference type="HAMAP-Rule" id="MF_02039"/>
    </source>
</evidence>
<dbReference type="GO" id="GO:0005886">
    <property type="term" value="C:plasma membrane"/>
    <property type="evidence" value="ECO:0007669"/>
    <property type="project" value="UniProtKB-SubCell"/>
</dbReference>
<dbReference type="PANTHER" id="PTHR38687:SF2">
    <property type="entry name" value="CELL DIVISION PROTEIN FTSN"/>
    <property type="match status" value="1"/>
</dbReference>
<feature type="domain" description="SPOR" evidence="3">
    <location>
        <begin position="172"/>
        <end position="248"/>
    </location>
</feature>
<dbReference type="InterPro" id="IPR052521">
    <property type="entry name" value="Cell_div_SPOR-domain"/>
</dbReference>
<comment type="similarity">
    <text evidence="1">Belongs to the FtsN family.</text>
</comment>
<dbReference type="EMBL" id="UFQR01000006">
    <property type="protein sequence ID" value="SSW95708.1"/>
    <property type="molecule type" value="Genomic_DNA"/>
</dbReference>
<dbReference type="InterPro" id="IPR036680">
    <property type="entry name" value="SPOR-like_sf"/>
</dbReference>
<feature type="compositionally biased region" description="Basic residues" evidence="2">
    <location>
        <begin position="9"/>
        <end position="25"/>
    </location>
</feature>
<dbReference type="GO" id="GO:0043093">
    <property type="term" value="P:FtsZ-dependent cytokinesis"/>
    <property type="evidence" value="ECO:0007669"/>
    <property type="project" value="UniProtKB-UniRule"/>
</dbReference>
<dbReference type="InterPro" id="IPR011930">
    <property type="entry name" value="FtsN"/>
</dbReference>
<gene>
    <name evidence="1 4" type="primary">ftsN</name>
    <name evidence="4" type="ORF">ARTV_1733</name>
</gene>
<comment type="caution">
    <text evidence="1">Lacks conserved residue(s) required for the propagation of feature annotation.</text>
</comment>
<keyword evidence="1" id="KW-1133">Transmembrane helix</keyword>
<keyword evidence="1 4" id="KW-0132">Cell division</keyword>
<dbReference type="Gene3D" id="3.30.70.1070">
    <property type="entry name" value="Sporulation related repeat"/>
    <property type="match status" value="1"/>
</dbReference>
<dbReference type="GO" id="GO:0032153">
    <property type="term" value="C:cell division site"/>
    <property type="evidence" value="ECO:0007669"/>
    <property type="project" value="UniProtKB-UniRule"/>
</dbReference>
<organism evidence="4">
    <name type="scientific">Arsenophonus endosymbiont of Trialeurodes vaporariorum</name>
    <dbReference type="NCBI Taxonomy" id="235567"/>
    <lineage>
        <taxon>Bacteria</taxon>
        <taxon>Pseudomonadati</taxon>
        <taxon>Pseudomonadota</taxon>
        <taxon>Gammaproteobacteria</taxon>
        <taxon>Enterobacterales</taxon>
        <taxon>Morganellaceae</taxon>
        <taxon>Arsenophonus</taxon>
    </lineage>
</organism>
<protein>
    <recommendedName>
        <fullName evidence="1">Cell division protein FtsN</fullName>
    </recommendedName>
</protein>
<keyword evidence="1" id="KW-0717">Septation</keyword>
<dbReference type="Pfam" id="PF05036">
    <property type="entry name" value="SPOR"/>
    <property type="match status" value="1"/>
</dbReference>
<keyword evidence="1" id="KW-0812">Transmembrane</keyword>
<comment type="function">
    <text evidence="1">Essential cell division protein that activates septal peptidoglycan synthesis and constriction of the cell. Acts on both sides of the membrane, via interaction with FtsA in the cytoplasm and interaction with the FtsQBL complex in the periplasm. These interactions may induce a conformational switch in both FtsA and FtsQBL, leading to septal peptidoglycan synthesis by FtsI and associated synthases.</text>
</comment>
<dbReference type="GO" id="GO:0000917">
    <property type="term" value="P:division septum assembly"/>
    <property type="evidence" value="ECO:0007669"/>
    <property type="project" value="UniProtKB-KW"/>
</dbReference>
<proteinExistence type="inferred from homology"/>
<comment type="subunit">
    <text evidence="1">Interacts with FtsA via its N-terminal cytoplasmic domain.</text>
</comment>
<keyword evidence="1" id="KW-0131">Cell cycle</keyword>
<dbReference type="PROSITE" id="PS51724">
    <property type="entry name" value="SPOR"/>
    <property type="match status" value="1"/>
</dbReference>
<evidence type="ECO:0000313" key="4">
    <source>
        <dbReference type="EMBL" id="SSW95708.1"/>
    </source>
</evidence>
<dbReference type="AlphaFoldDB" id="A0A3B0M6D5"/>